<feature type="domain" description="Ion transport" evidence="6">
    <location>
        <begin position="30"/>
        <end position="102"/>
    </location>
</feature>
<evidence type="ECO:0000259" key="6">
    <source>
        <dbReference type="Pfam" id="PF00520"/>
    </source>
</evidence>
<feature type="transmembrane region" description="Helical" evidence="5">
    <location>
        <begin position="152"/>
        <end position="175"/>
    </location>
</feature>
<comment type="subcellular location">
    <subcellularLocation>
        <location evidence="1">Membrane</location>
        <topology evidence="1">Multi-pass membrane protein</topology>
    </subcellularLocation>
</comment>
<keyword evidence="8" id="KW-1185">Reference proteome</keyword>
<dbReference type="GO" id="GO:0086010">
    <property type="term" value="P:membrane depolarization during action potential"/>
    <property type="evidence" value="ECO:0007669"/>
    <property type="project" value="TreeGrafter"/>
</dbReference>
<dbReference type="Gene3D" id="1.10.287.70">
    <property type="match status" value="2"/>
</dbReference>
<sequence>MPSAVLRRPRGLAGYAWLAAQRRAQALTSHRAFRLLVALLIVLSSIVLCLDGGRRTSKVRGRLELASSLLTVLLSVDVALVLVAKGPHAYFSSGWHLLDFCVHGGRLVVDRRNPSPTAQVATFEGWIEVVENVMDIEGVDRQPRPEANMWSLLYFAIFLVIGAFLVFNLFVGVVIDNFYAKKRQLEEDRSEPTASEGQRRYAASLRRLLAQRPVSLVARPADKVRGFLYDVAASRELAVASAALALLNGALLASERHEWNGRQRSALGLRAVHPGALPARGLVNFGQLWRALLLLFRLSTSSAWNEVLVWLLPAGKGLAVAYLVSYLFISNFIIFNSYVAVLLAGYEQALNTELSGLSDADMVDFASAWARLDVAARRTLPLCALPTLLDSLPRPLRLPRPNMLALAIMDVPLLSGDRVHYVHLLQSLLRVRMNMYEPLCEPLRRSLEAAAAAAYPELRRPDMRPISGTMQRQQEQRAAHILAEFFVRGCERLRLERAARTLQRAFRAHRLRRTATLANRLQPFPLFLITRTNLQYW</sequence>
<dbReference type="InterPro" id="IPR005821">
    <property type="entry name" value="Ion_trans_dom"/>
</dbReference>
<dbReference type="AlphaFoldDB" id="A0AAQ4FPL4"/>
<feature type="domain" description="Ion transport" evidence="6">
    <location>
        <begin position="119"/>
        <end position="184"/>
    </location>
</feature>
<dbReference type="Pfam" id="PF00520">
    <property type="entry name" value="Ion_trans"/>
    <property type="match status" value="3"/>
</dbReference>
<dbReference type="Proteomes" id="UP001321473">
    <property type="component" value="Unassembled WGS sequence"/>
</dbReference>
<reference evidence="7 8" key="1">
    <citation type="journal article" date="2023" name="Arcadia Sci">
        <title>De novo assembly of a long-read Amblyomma americanum tick genome.</title>
        <authorList>
            <person name="Chou S."/>
            <person name="Poskanzer K.E."/>
            <person name="Rollins M."/>
            <person name="Thuy-Boun P.S."/>
        </authorList>
    </citation>
    <scope>NUCLEOTIDE SEQUENCE [LARGE SCALE GENOMIC DNA]</scope>
    <source>
        <strain evidence="7">F_SG_1</strain>
        <tissue evidence="7">Salivary glands</tissue>
    </source>
</reference>
<proteinExistence type="predicted"/>
<feature type="domain" description="Ion transport" evidence="6">
    <location>
        <begin position="280"/>
        <end position="348"/>
    </location>
</feature>
<protein>
    <recommendedName>
        <fullName evidence="6">Ion transport domain-containing protein</fullName>
    </recommendedName>
</protein>
<gene>
    <name evidence="7" type="ORF">V5799_021000</name>
</gene>
<comment type="caution">
    <text evidence="7">The sequence shown here is derived from an EMBL/GenBank/DDBJ whole genome shotgun (WGS) entry which is preliminary data.</text>
</comment>
<evidence type="ECO:0000313" key="7">
    <source>
        <dbReference type="EMBL" id="KAK8789219.1"/>
    </source>
</evidence>
<dbReference type="EMBL" id="JARKHS020000019">
    <property type="protein sequence ID" value="KAK8789219.1"/>
    <property type="molecule type" value="Genomic_DNA"/>
</dbReference>
<evidence type="ECO:0000256" key="2">
    <source>
        <dbReference type="ARBA" id="ARBA00022692"/>
    </source>
</evidence>
<evidence type="ECO:0000313" key="8">
    <source>
        <dbReference type="Proteomes" id="UP001321473"/>
    </source>
</evidence>
<evidence type="ECO:0000256" key="3">
    <source>
        <dbReference type="ARBA" id="ARBA00022989"/>
    </source>
</evidence>
<dbReference type="Gene3D" id="1.20.120.350">
    <property type="entry name" value="Voltage-gated potassium channels. Chain C"/>
    <property type="match status" value="1"/>
</dbReference>
<dbReference type="Gene3D" id="1.10.238.10">
    <property type="entry name" value="EF-hand"/>
    <property type="match status" value="1"/>
</dbReference>
<dbReference type="PANTHER" id="PTHR10037">
    <property type="entry name" value="VOLTAGE-GATED CATION CHANNEL CALCIUM AND SODIUM"/>
    <property type="match status" value="1"/>
</dbReference>
<dbReference type="GO" id="GO:0001518">
    <property type="term" value="C:voltage-gated sodium channel complex"/>
    <property type="evidence" value="ECO:0007669"/>
    <property type="project" value="TreeGrafter"/>
</dbReference>
<keyword evidence="4 5" id="KW-0472">Membrane</keyword>
<evidence type="ECO:0000256" key="5">
    <source>
        <dbReference type="SAM" id="Phobius"/>
    </source>
</evidence>
<dbReference type="InterPro" id="IPR027359">
    <property type="entry name" value="Volt_channel_dom_sf"/>
</dbReference>
<evidence type="ECO:0000256" key="1">
    <source>
        <dbReference type="ARBA" id="ARBA00004141"/>
    </source>
</evidence>
<feature type="transmembrane region" description="Helical" evidence="5">
    <location>
        <begin position="34"/>
        <end position="53"/>
    </location>
</feature>
<name>A0AAQ4FPL4_AMBAM</name>
<accession>A0AAQ4FPL4</accession>
<dbReference type="InterPro" id="IPR043203">
    <property type="entry name" value="VGCC_Ca_Na"/>
</dbReference>
<dbReference type="GO" id="GO:0019228">
    <property type="term" value="P:neuronal action potential"/>
    <property type="evidence" value="ECO:0007669"/>
    <property type="project" value="TreeGrafter"/>
</dbReference>
<organism evidence="7 8">
    <name type="scientific">Amblyomma americanum</name>
    <name type="common">Lone star tick</name>
    <dbReference type="NCBI Taxonomy" id="6943"/>
    <lineage>
        <taxon>Eukaryota</taxon>
        <taxon>Metazoa</taxon>
        <taxon>Ecdysozoa</taxon>
        <taxon>Arthropoda</taxon>
        <taxon>Chelicerata</taxon>
        <taxon>Arachnida</taxon>
        <taxon>Acari</taxon>
        <taxon>Parasitiformes</taxon>
        <taxon>Ixodida</taxon>
        <taxon>Ixodoidea</taxon>
        <taxon>Ixodidae</taxon>
        <taxon>Amblyomminae</taxon>
        <taxon>Amblyomma</taxon>
    </lineage>
</organism>
<dbReference type="PANTHER" id="PTHR10037:SF62">
    <property type="entry name" value="SODIUM CHANNEL PROTEIN 60E"/>
    <property type="match status" value="1"/>
</dbReference>
<keyword evidence="3 5" id="KW-1133">Transmembrane helix</keyword>
<dbReference type="GO" id="GO:0005248">
    <property type="term" value="F:voltage-gated sodium channel activity"/>
    <property type="evidence" value="ECO:0007669"/>
    <property type="project" value="TreeGrafter"/>
</dbReference>
<evidence type="ECO:0000256" key="4">
    <source>
        <dbReference type="ARBA" id="ARBA00023136"/>
    </source>
</evidence>
<keyword evidence="2 5" id="KW-0812">Transmembrane</keyword>
<feature type="transmembrane region" description="Helical" evidence="5">
    <location>
        <begin position="65"/>
        <end position="84"/>
    </location>
</feature>